<dbReference type="Proteomes" id="UP000186698">
    <property type="component" value="Chromosome 1L"/>
</dbReference>
<evidence type="ECO:0000256" key="6">
    <source>
        <dbReference type="ARBA" id="ARBA00034760"/>
    </source>
</evidence>
<protein>
    <submittedName>
        <fullName evidence="10">Transmembrane 6 superfamily member 2</fullName>
    </submittedName>
</protein>
<gene>
    <name evidence="10 11" type="primary">tm6sf2.L</name>
</gene>
<evidence type="ECO:0000256" key="2">
    <source>
        <dbReference type="ARBA" id="ARBA00022692"/>
    </source>
</evidence>
<dbReference type="GO" id="GO:0019216">
    <property type="term" value="P:regulation of lipid metabolic process"/>
    <property type="evidence" value="ECO:0000318"/>
    <property type="project" value="GO_Central"/>
</dbReference>
<evidence type="ECO:0000313" key="11">
    <source>
        <dbReference type="Xenbase" id="XB-GENE-6486970"/>
    </source>
</evidence>
<dbReference type="GeneID" id="108713421"/>
<dbReference type="InterPro" id="IPR059044">
    <property type="entry name" value="TM_Tm6sf1/2"/>
</dbReference>
<feature type="domain" description="EXPERA" evidence="8">
    <location>
        <begin position="60"/>
        <end position="185"/>
    </location>
</feature>
<evidence type="ECO:0000256" key="3">
    <source>
        <dbReference type="ARBA" id="ARBA00022737"/>
    </source>
</evidence>
<name>A0A1L8HXV6_XENLA</name>
<dbReference type="Xenbase" id="XB-GENE-6486970">
    <property type="gene designation" value="tm6sf2.L"/>
</dbReference>
<organism evidence="9 10">
    <name type="scientific">Xenopus laevis</name>
    <name type="common">African clawed frog</name>
    <dbReference type="NCBI Taxonomy" id="8355"/>
    <lineage>
        <taxon>Eukaryota</taxon>
        <taxon>Metazoa</taxon>
        <taxon>Chordata</taxon>
        <taxon>Craniata</taxon>
        <taxon>Vertebrata</taxon>
        <taxon>Euteleostomi</taxon>
        <taxon>Amphibia</taxon>
        <taxon>Batrachia</taxon>
        <taxon>Anura</taxon>
        <taxon>Pipoidea</taxon>
        <taxon>Pipidae</taxon>
        <taxon>Xenopodinae</taxon>
        <taxon>Xenopus</taxon>
        <taxon>Xenopus</taxon>
    </lineage>
</organism>
<evidence type="ECO:0000256" key="5">
    <source>
        <dbReference type="ARBA" id="ARBA00023136"/>
    </source>
</evidence>
<accession>A0A1L8HXV6</accession>
<evidence type="ECO:0000256" key="1">
    <source>
        <dbReference type="ARBA" id="ARBA00004127"/>
    </source>
</evidence>
<dbReference type="STRING" id="8355.A0A1L8HXV6"/>
<keyword evidence="2 7" id="KW-0812">Transmembrane</keyword>
<dbReference type="RefSeq" id="XP_018112403.1">
    <property type="nucleotide sequence ID" value="XM_018256914.2"/>
</dbReference>
<dbReference type="PANTHER" id="PTHR14568">
    <property type="entry name" value="TRANSMEMBRANE SUPERFAMILY 6 MEMBER 1/2"/>
    <property type="match status" value="1"/>
</dbReference>
<dbReference type="GO" id="GO:0055088">
    <property type="term" value="P:lipid homeostasis"/>
    <property type="evidence" value="ECO:0000318"/>
    <property type="project" value="GO_Central"/>
</dbReference>
<evidence type="ECO:0000256" key="7">
    <source>
        <dbReference type="PROSITE-ProRule" id="PRU01087"/>
    </source>
</evidence>
<dbReference type="Pfam" id="PF26083">
    <property type="entry name" value="TM_Tm6sf2"/>
    <property type="match status" value="1"/>
</dbReference>
<dbReference type="KEGG" id="xla:108713421"/>
<dbReference type="GO" id="GO:0005789">
    <property type="term" value="C:endoplasmic reticulum membrane"/>
    <property type="evidence" value="ECO:0000318"/>
    <property type="project" value="GO_Central"/>
</dbReference>
<feature type="domain" description="EXPERA" evidence="8">
    <location>
        <begin position="216"/>
        <end position="350"/>
    </location>
</feature>
<keyword evidence="5 7" id="KW-0472">Membrane</keyword>
<evidence type="ECO:0000259" key="8">
    <source>
        <dbReference type="PROSITE" id="PS51751"/>
    </source>
</evidence>
<dbReference type="AGR" id="Xenbase:XB-GENE-6486970"/>
<comment type="subcellular location">
    <subcellularLocation>
        <location evidence="1">Endomembrane system</location>
        <topology evidence="1">Multi-pass membrane protein</topology>
    </subcellularLocation>
</comment>
<dbReference type="PANTHER" id="PTHR14568:SF9">
    <property type="entry name" value="TRANSMEMBRANE 6 SUPERFAMILY MEMBER 2"/>
    <property type="match status" value="1"/>
</dbReference>
<evidence type="ECO:0000313" key="10">
    <source>
        <dbReference type="RefSeq" id="XP_018112403.1"/>
    </source>
</evidence>
<dbReference type="CDD" id="cd21106">
    <property type="entry name" value="TM6SF1-like"/>
    <property type="match status" value="1"/>
</dbReference>
<keyword evidence="9" id="KW-1185">Reference proteome</keyword>
<keyword evidence="4 7" id="KW-1133">Transmembrane helix</keyword>
<dbReference type="InterPro" id="IPR047195">
    <property type="entry name" value="TM6SF1-like"/>
</dbReference>
<dbReference type="OMA" id="VQMLMYM"/>
<reference evidence="10" key="1">
    <citation type="submission" date="2025-08" db="UniProtKB">
        <authorList>
            <consortium name="RefSeq"/>
        </authorList>
    </citation>
    <scope>IDENTIFICATION</scope>
    <source>
        <strain evidence="10">J_2021</strain>
        <tissue evidence="10">Erythrocytes</tissue>
    </source>
</reference>
<dbReference type="Bgee" id="108713421">
    <property type="expression patterns" value="Expressed in intestine and 15 other cell types or tissues"/>
</dbReference>
<sequence length="375" mass="42388">MRLPEPAGAFLLSLTALPVSYVVNSLSVVSDPISIAGIGAFVLLALLVLLFFFLQGSPPNDPLFYVFAVFSFTSVIDLIIWLEEDGYISGFMEFYMKEGEPYLRTAHGLLICLWDGTVHYLLYLFMLAAIARGKNYKAAGLFWLGSLCMSMLIFLPGNVIGKYGTEIRPAFLLNVPYVALPVWAGIRIFRGHHSLPKMSPEKIEVVHSQGILQRPLDIALIVYLLGAIIFTLFRGLLVLDCPSDSCFTYIYQYEPYLKDPVAYPKVQMLVCMFYMLPFLCMSVYALLNPGCSWMLDWTLIYAGAIAQAQFAHMGSSLYHRTPYTYRVPRDAWWVFVISNSLYTLGLQFLAYRCLKNPAFFLQKSHHSAEDGKKQN</sequence>
<comment type="similarity">
    <text evidence="6">Belongs to the TM6SF family.</text>
</comment>
<dbReference type="PaxDb" id="8355-A0A1L8HXV6"/>
<dbReference type="CTD" id="108713421"/>
<evidence type="ECO:0000313" key="9">
    <source>
        <dbReference type="Proteomes" id="UP000186698"/>
    </source>
</evidence>
<keyword evidence="3" id="KW-0677">Repeat</keyword>
<evidence type="ECO:0000256" key="4">
    <source>
        <dbReference type="ARBA" id="ARBA00022989"/>
    </source>
</evidence>
<dbReference type="GO" id="GO:0033116">
    <property type="term" value="C:endoplasmic reticulum-Golgi intermediate compartment membrane"/>
    <property type="evidence" value="ECO:0000318"/>
    <property type="project" value="GO_Central"/>
</dbReference>
<dbReference type="InterPro" id="IPR033118">
    <property type="entry name" value="EXPERA"/>
</dbReference>
<dbReference type="PROSITE" id="PS51751">
    <property type="entry name" value="EXPERA"/>
    <property type="match status" value="2"/>
</dbReference>
<proteinExistence type="inferred from homology"/>
<dbReference type="AlphaFoldDB" id="A0A1L8HXV6"/>
<dbReference type="OrthoDB" id="8181520at2759"/>